<proteinExistence type="predicted"/>
<protein>
    <submittedName>
        <fullName evidence="2">Uncharacterized protein</fullName>
    </submittedName>
</protein>
<keyword evidence="1" id="KW-1133">Transmembrane helix</keyword>
<organism evidence="2 3">
    <name type="scientific">Paenibacillus donghaensis</name>
    <dbReference type="NCBI Taxonomy" id="414771"/>
    <lineage>
        <taxon>Bacteria</taxon>
        <taxon>Bacillati</taxon>
        <taxon>Bacillota</taxon>
        <taxon>Bacilli</taxon>
        <taxon>Bacillales</taxon>
        <taxon>Paenibacillaceae</taxon>
        <taxon>Paenibacillus</taxon>
    </lineage>
</organism>
<feature type="transmembrane region" description="Helical" evidence="1">
    <location>
        <begin position="77"/>
        <end position="95"/>
    </location>
</feature>
<feature type="transmembrane region" description="Helical" evidence="1">
    <location>
        <begin position="47"/>
        <end position="65"/>
    </location>
</feature>
<accession>A0A2Z2KNS4</accession>
<feature type="transmembrane region" description="Helical" evidence="1">
    <location>
        <begin position="12"/>
        <end position="35"/>
    </location>
</feature>
<sequence>MREGNKLREKSIFRIKGIGQVIGVVILHMLIINFLNIKISNWEGEEIKLIILIYCIPIILMYITCMMSLKAKKVKYNLFWLIISLFPSTFILFYLKDIQGNKANVPGIVDTSYFNFNFDKGQIELMFLFPLTYLVIQLIFIGFDVDYEANKIIFSNSI</sequence>
<name>A0A2Z2KNS4_9BACL</name>
<dbReference type="KEGG" id="pdh:B9T62_06240"/>
<gene>
    <name evidence="2" type="ORF">B9T62_06240</name>
</gene>
<evidence type="ECO:0000256" key="1">
    <source>
        <dbReference type="SAM" id="Phobius"/>
    </source>
</evidence>
<dbReference type="EMBL" id="CP021780">
    <property type="protein sequence ID" value="ASA20438.1"/>
    <property type="molecule type" value="Genomic_DNA"/>
</dbReference>
<keyword evidence="3" id="KW-1185">Reference proteome</keyword>
<keyword evidence="1" id="KW-0812">Transmembrane</keyword>
<reference evidence="2 3" key="1">
    <citation type="submission" date="2017-06" db="EMBL/GenBank/DDBJ databases">
        <title>Complete genome sequence of Paenibacillus donghaensis KCTC 13049T isolated from East Sea sediment, South Korea.</title>
        <authorList>
            <person name="Jung B.K."/>
            <person name="Hong S.-J."/>
            <person name="Shin J.-H."/>
        </authorList>
    </citation>
    <scope>NUCLEOTIDE SEQUENCE [LARGE SCALE GENOMIC DNA]</scope>
    <source>
        <strain evidence="2 3">KCTC 13049</strain>
    </source>
</reference>
<dbReference type="AlphaFoldDB" id="A0A2Z2KNS4"/>
<evidence type="ECO:0000313" key="3">
    <source>
        <dbReference type="Proteomes" id="UP000249890"/>
    </source>
</evidence>
<dbReference type="Proteomes" id="UP000249890">
    <property type="component" value="Chromosome"/>
</dbReference>
<feature type="transmembrane region" description="Helical" evidence="1">
    <location>
        <begin position="125"/>
        <end position="143"/>
    </location>
</feature>
<keyword evidence="1" id="KW-0472">Membrane</keyword>
<evidence type="ECO:0000313" key="2">
    <source>
        <dbReference type="EMBL" id="ASA20438.1"/>
    </source>
</evidence>